<evidence type="ECO:0000256" key="7">
    <source>
        <dbReference type="SAM" id="Phobius"/>
    </source>
</evidence>
<feature type="domain" description="Major facilitator superfamily (MFS) profile" evidence="8">
    <location>
        <begin position="1"/>
        <end position="303"/>
    </location>
</feature>
<reference evidence="10" key="1">
    <citation type="journal article" date="2019" name="Int. J. Syst. Evol. Microbiol.">
        <title>The Global Catalogue of Microorganisms (GCM) 10K type strain sequencing project: providing services to taxonomists for standard genome sequencing and annotation.</title>
        <authorList>
            <consortium name="The Broad Institute Genomics Platform"/>
            <consortium name="The Broad Institute Genome Sequencing Center for Infectious Disease"/>
            <person name="Wu L."/>
            <person name="Ma J."/>
        </authorList>
    </citation>
    <scope>NUCLEOTIDE SEQUENCE [LARGE SCALE GENOMIC DNA]</scope>
    <source>
        <strain evidence="10">CGMCC 1.7656</strain>
    </source>
</reference>
<accession>A0ABQ2NNA7</accession>
<feature type="transmembrane region" description="Helical" evidence="7">
    <location>
        <begin position="75"/>
        <end position="94"/>
    </location>
</feature>
<evidence type="ECO:0000256" key="5">
    <source>
        <dbReference type="ARBA" id="ARBA00022989"/>
    </source>
</evidence>
<dbReference type="PANTHER" id="PTHR23514:SF3">
    <property type="entry name" value="BYPASS OF STOP CODON PROTEIN 6"/>
    <property type="match status" value="1"/>
</dbReference>
<feature type="transmembrane region" description="Helical" evidence="7">
    <location>
        <begin position="49"/>
        <end position="69"/>
    </location>
</feature>
<comment type="caution">
    <text evidence="9">The sequence shown here is derived from an EMBL/GenBank/DDBJ whole genome shotgun (WGS) entry which is preliminary data.</text>
</comment>
<dbReference type="EMBL" id="BMLV01000002">
    <property type="protein sequence ID" value="GGP03389.1"/>
    <property type="molecule type" value="Genomic_DNA"/>
</dbReference>
<evidence type="ECO:0000313" key="10">
    <source>
        <dbReference type="Proteomes" id="UP000620064"/>
    </source>
</evidence>
<sequence>MNEFWFLKIWFVLIGISFSIGKICVFSIIKNISDSEKEFSKIMSRTEAAFMLGVFIVNIEFALILNSDYKDYWKFGFWLVGFISSWAAFQFYLLDEQKLLPINDSKEKEKIDFSILFDYKSLLFFAIVIMIVFTEQIFNSWLPTFYKNTLKANSFFALQSSAFLALFSFIGRLLASKFVVKFAPLKIFFFCLISGILLTFSAYVIGQDTNIKIKILMILFPIVGVFIAPLYPMLNSKFLSKFSEKKVGKIVSIIILFTSLGGSIGSMSTAYIFQKNLGNYYLLFATIPLILILIFSIFYSIKEKLSEYIK</sequence>
<evidence type="ECO:0000313" key="9">
    <source>
        <dbReference type="EMBL" id="GGP03389.1"/>
    </source>
</evidence>
<feature type="transmembrane region" description="Helical" evidence="7">
    <location>
        <begin position="280"/>
        <end position="301"/>
    </location>
</feature>
<feature type="transmembrane region" description="Helical" evidence="7">
    <location>
        <begin position="211"/>
        <end position="231"/>
    </location>
</feature>
<evidence type="ECO:0000256" key="6">
    <source>
        <dbReference type="ARBA" id="ARBA00023136"/>
    </source>
</evidence>
<evidence type="ECO:0000256" key="2">
    <source>
        <dbReference type="ARBA" id="ARBA00008335"/>
    </source>
</evidence>
<organism evidence="9 10">
    <name type="scientific">Cloacibacterium rupense</name>
    <dbReference type="NCBI Taxonomy" id="517423"/>
    <lineage>
        <taxon>Bacteria</taxon>
        <taxon>Pseudomonadati</taxon>
        <taxon>Bacteroidota</taxon>
        <taxon>Flavobacteriia</taxon>
        <taxon>Flavobacteriales</taxon>
        <taxon>Weeksellaceae</taxon>
    </lineage>
</organism>
<feature type="transmembrane region" description="Helical" evidence="7">
    <location>
        <begin position="187"/>
        <end position="205"/>
    </location>
</feature>
<feature type="transmembrane region" description="Helical" evidence="7">
    <location>
        <begin position="154"/>
        <end position="175"/>
    </location>
</feature>
<feature type="transmembrane region" description="Helical" evidence="7">
    <location>
        <begin position="115"/>
        <end position="134"/>
    </location>
</feature>
<keyword evidence="10" id="KW-1185">Reference proteome</keyword>
<dbReference type="Pfam" id="PF07690">
    <property type="entry name" value="MFS_1"/>
    <property type="match status" value="1"/>
</dbReference>
<protein>
    <recommendedName>
        <fullName evidence="8">Major facilitator superfamily (MFS) profile domain-containing protein</fullName>
    </recommendedName>
</protein>
<evidence type="ECO:0000256" key="4">
    <source>
        <dbReference type="ARBA" id="ARBA00022692"/>
    </source>
</evidence>
<feature type="transmembrane region" description="Helical" evidence="7">
    <location>
        <begin position="251"/>
        <end position="274"/>
    </location>
</feature>
<evidence type="ECO:0000256" key="3">
    <source>
        <dbReference type="ARBA" id="ARBA00022448"/>
    </source>
</evidence>
<comment type="subcellular location">
    <subcellularLocation>
        <location evidence="1">Endomembrane system</location>
        <topology evidence="1">Multi-pass membrane protein</topology>
    </subcellularLocation>
</comment>
<dbReference type="InterPro" id="IPR051788">
    <property type="entry name" value="MFS_Transporter"/>
</dbReference>
<dbReference type="PANTHER" id="PTHR23514">
    <property type="entry name" value="BYPASS OF STOP CODON PROTEIN 6"/>
    <property type="match status" value="1"/>
</dbReference>
<dbReference type="InterPro" id="IPR011701">
    <property type="entry name" value="MFS"/>
</dbReference>
<keyword evidence="3" id="KW-0813">Transport</keyword>
<dbReference type="InterPro" id="IPR020846">
    <property type="entry name" value="MFS_dom"/>
</dbReference>
<keyword evidence="5 7" id="KW-1133">Transmembrane helix</keyword>
<name>A0ABQ2NNA7_9FLAO</name>
<dbReference type="Proteomes" id="UP000620064">
    <property type="component" value="Unassembled WGS sequence"/>
</dbReference>
<dbReference type="PROSITE" id="PS50850">
    <property type="entry name" value="MFS"/>
    <property type="match status" value="1"/>
</dbReference>
<comment type="similarity">
    <text evidence="2">Belongs to the major facilitator superfamily.</text>
</comment>
<keyword evidence="6 7" id="KW-0472">Membrane</keyword>
<dbReference type="InterPro" id="IPR036259">
    <property type="entry name" value="MFS_trans_sf"/>
</dbReference>
<keyword evidence="4 7" id="KW-0812">Transmembrane</keyword>
<gene>
    <name evidence="9" type="ORF">GCM10010992_11590</name>
</gene>
<dbReference type="Gene3D" id="1.20.1250.20">
    <property type="entry name" value="MFS general substrate transporter like domains"/>
    <property type="match status" value="1"/>
</dbReference>
<evidence type="ECO:0000256" key="1">
    <source>
        <dbReference type="ARBA" id="ARBA00004127"/>
    </source>
</evidence>
<dbReference type="SUPFAM" id="SSF103473">
    <property type="entry name" value="MFS general substrate transporter"/>
    <property type="match status" value="1"/>
</dbReference>
<feature type="transmembrane region" description="Helical" evidence="7">
    <location>
        <begin position="6"/>
        <end position="29"/>
    </location>
</feature>
<proteinExistence type="inferred from homology"/>
<evidence type="ECO:0000259" key="8">
    <source>
        <dbReference type="PROSITE" id="PS50850"/>
    </source>
</evidence>